<feature type="compositionally biased region" description="Low complexity" evidence="1">
    <location>
        <begin position="971"/>
        <end position="980"/>
    </location>
</feature>
<protein>
    <submittedName>
        <fullName evidence="2">Jacob 6, related</fullName>
    </submittedName>
</protein>
<feature type="region of interest" description="Disordered" evidence="1">
    <location>
        <begin position="1208"/>
        <end position="1259"/>
    </location>
</feature>
<feature type="compositionally biased region" description="Polar residues" evidence="1">
    <location>
        <begin position="722"/>
        <end position="736"/>
    </location>
</feature>
<feature type="compositionally biased region" description="Basic and acidic residues" evidence="1">
    <location>
        <begin position="1108"/>
        <end position="1121"/>
    </location>
</feature>
<reference evidence="2" key="1">
    <citation type="submission" date="2013-10" db="EMBL/GenBank/DDBJ databases">
        <title>Genomic analysis of the causative agents of coccidiosis in chickens.</title>
        <authorList>
            <person name="Reid A.J."/>
            <person name="Blake D."/>
            <person name="Billington K."/>
            <person name="Browne H."/>
            <person name="Dunn M."/>
            <person name="Hung S."/>
            <person name="Kawahara F."/>
            <person name="Miranda-Saavedra D."/>
            <person name="Mourier T."/>
            <person name="Nagra H."/>
            <person name="Otto T.D."/>
            <person name="Rawlings N."/>
            <person name="Sanchez A."/>
            <person name="Sanders M."/>
            <person name="Subramaniam C."/>
            <person name="Tay Y."/>
            <person name="Dear P."/>
            <person name="Doerig C."/>
            <person name="Gruber A."/>
            <person name="Parkinson J."/>
            <person name="Shirley M."/>
            <person name="Wan K.L."/>
            <person name="Berriman M."/>
            <person name="Tomley F."/>
            <person name="Pain A."/>
        </authorList>
    </citation>
    <scope>NUCLEOTIDE SEQUENCE [LARGE SCALE GENOMIC DNA]</scope>
    <source>
        <strain evidence="2">Houghton</strain>
    </source>
</reference>
<keyword evidence="3" id="KW-1185">Reference proteome</keyword>
<dbReference type="RefSeq" id="XP_013230790.1">
    <property type="nucleotide sequence ID" value="XM_013375336.1"/>
</dbReference>
<organism evidence="2 3">
    <name type="scientific">Eimeria tenella</name>
    <name type="common">Coccidian parasite</name>
    <dbReference type="NCBI Taxonomy" id="5802"/>
    <lineage>
        <taxon>Eukaryota</taxon>
        <taxon>Sar</taxon>
        <taxon>Alveolata</taxon>
        <taxon>Apicomplexa</taxon>
        <taxon>Conoidasida</taxon>
        <taxon>Coccidia</taxon>
        <taxon>Eucoccidiorida</taxon>
        <taxon>Eimeriorina</taxon>
        <taxon>Eimeriidae</taxon>
        <taxon>Eimeria</taxon>
    </lineage>
</organism>
<feature type="compositionally biased region" description="Low complexity" evidence="1">
    <location>
        <begin position="1003"/>
        <end position="1019"/>
    </location>
</feature>
<feature type="compositionally biased region" description="Polar residues" evidence="1">
    <location>
        <begin position="839"/>
        <end position="850"/>
    </location>
</feature>
<feature type="region of interest" description="Disordered" evidence="1">
    <location>
        <begin position="1363"/>
        <end position="1385"/>
    </location>
</feature>
<feature type="compositionally biased region" description="Basic and acidic residues" evidence="1">
    <location>
        <begin position="1035"/>
        <end position="1060"/>
    </location>
</feature>
<feature type="compositionally biased region" description="Basic and acidic residues" evidence="1">
    <location>
        <begin position="756"/>
        <end position="771"/>
    </location>
</feature>
<feature type="compositionally biased region" description="Basic and acidic residues" evidence="1">
    <location>
        <begin position="632"/>
        <end position="674"/>
    </location>
</feature>
<dbReference type="OrthoDB" id="347885at2759"/>
<feature type="compositionally biased region" description="Basic and acidic residues" evidence="1">
    <location>
        <begin position="892"/>
        <end position="920"/>
    </location>
</feature>
<evidence type="ECO:0000313" key="2">
    <source>
        <dbReference type="EMBL" id="CDJ40037.1"/>
    </source>
</evidence>
<dbReference type="Proteomes" id="UP000030747">
    <property type="component" value="Unassembled WGS sequence"/>
</dbReference>
<dbReference type="VEuPathDB" id="ToxoDB:ETH_00011910"/>
<feature type="compositionally biased region" description="Low complexity" evidence="1">
    <location>
        <begin position="772"/>
        <end position="787"/>
    </location>
</feature>
<name>U6KPK2_EIMTE</name>
<accession>U6KPK2</accession>
<feature type="compositionally biased region" description="Polar residues" evidence="1">
    <location>
        <begin position="858"/>
        <end position="875"/>
    </location>
</feature>
<feature type="compositionally biased region" description="Low complexity" evidence="1">
    <location>
        <begin position="1122"/>
        <end position="1138"/>
    </location>
</feature>
<feature type="compositionally biased region" description="Basic and acidic residues" evidence="1">
    <location>
        <begin position="683"/>
        <end position="721"/>
    </location>
</feature>
<feature type="compositionally biased region" description="Basic and acidic residues" evidence="1">
    <location>
        <begin position="928"/>
        <end position="941"/>
    </location>
</feature>
<gene>
    <name evidence="2" type="ORF">ETH_00011910</name>
</gene>
<feature type="region of interest" description="Disordered" evidence="1">
    <location>
        <begin position="617"/>
        <end position="1195"/>
    </location>
</feature>
<feature type="compositionally biased region" description="Basic and acidic residues" evidence="1">
    <location>
        <begin position="1154"/>
        <end position="1175"/>
    </location>
</feature>
<feature type="compositionally biased region" description="Polar residues" evidence="1">
    <location>
        <begin position="1309"/>
        <end position="1318"/>
    </location>
</feature>
<feature type="compositionally biased region" description="Low complexity" evidence="1">
    <location>
        <begin position="518"/>
        <end position="536"/>
    </location>
</feature>
<dbReference type="VEuPathDB" id="ToxoDB:ETH2_0741400"/>
<evidence type="ECO:0000313" key="3">
    <source>
        <dbReference type="Proteomes" id="UP000030747"/>
    </source>
</evidence>
<feature type="region of interest" description="Disordered" evidence="1">
    <location>
        <begin position="1286"/>
        <end position="1318"/>
    </location>
</feature>
<dbReference type="EMBL" id="HG674866">
    <property type="protein sequence ID" value="CDJ40037.1"/>
    <property type="molecule type" value="Genomic_DNA"/>
</dbReference>
<proteinExistence type="predicted"/>
<feature type="compositionally biased region" description="Low complexity" evidence="1">
    <location>
        <begin position="434"/>
        <end position="446"/>
    </location>
</feature>
<sequence length="1646" mass="183061">MTHAMPPLKVCPNGVLRDEVCLMFAPPDCTTCPGGFTEYTVDGIKECVATRVARMKMACWGPHERLEGDVCIERTVRPLIMECMKGNLNLENKCEFIDAKPPRAVCSPGFFESDGLCIQRREAPCDDSLDDSSLPWTEKSKSMKSSTEFSGNVYQKESDLPNFTAKEVSNYSTIFPHWELPGQSFDEFTASEAHNQYPFGRVTATTDMLSTTGLEQVSNYGMEEWDFSTNYDELTEHEHGQRWDTANRISGFSRAVASSEFLSNEVVGRRLEAAKLPSDQSMRAVQGSELQNSGHRPPLLSASAYFSRENPRAVWPRTEASTARSSSGPLYVNMMWNSPVRPASSLFQKNNLLVPDTTPGIPTTRPHHVPVYRLWHDQRFYHEAAGKQGPFARQQLHSANLFEEGFETHLQSHVRREAPQKMVTHVRWSANDPAGADGASSKGKSSFHSQASADILSSSNSVFQGENEQTVDKESGTANVNAHQHHLVLNGRQFFRNGPAQKKRSDAKEHCTNEQCRGSRGQLSRRSSKDSSSQRSFQDKTDGDVQYLHRRRLEALDYIPGCYEEVIKAPIDWACEPSFSLDPEQLLCIRIELTSPNILCDGIVEGTSCVHVSPQVQKPPQWYCPLDPPPSSKEKENNKKQLPEKSKKQDEKQPDSGKKPKESNKAEKAKRATKEPGGTRNPKKPEALAEKRKDGGESSEKDRNGRDGEAENKRAESRLKANESSASDNKPETANNDTRKRDSRSQRQPPEGSESSDTKPDPKKESIKERQQGTTSSGSQPSSNTGQNRRRQRRPNAANNETGVNEEKRRSADDEQGDRTSTQPTERNENSHQEGSGLCNRTNSRTGNSVDTDDDAHSASSGAQKSRNESQTSSAERQESTKHTTPRRRRRDSTEDQQKEDTHSAKKEDKQQKEEQGRDDSADESESEQERRQERRSRAAEAARSTDGQGPEREEGSSSAPAADRQRRQQGRGQRPTPRGESGEEDERNGDLTRHVPTREDSTTQGRTRRQPPQAQQTRDGSRANEGGAGEEKEEATRRSEDGADSEQERRQERRSRAAEAARSTDGQGPEREEGSSSAPAADRQRRPQGRGQRPTPRGESGEEDERNGDLTRHVPTREDSTTQGRTRRQPPQAQQTRDGSRANEGGAGEEKEEATRRSEDGAGREQERRQERRSRAAKRHAQQTDKVQREKKVRSVLLLLIASGVRKAEGSGQLQEEKVDSTTQSRTRRPPLEAQKTGDTARGVEGAGELQSQHATSNAVDVVTMTEGMRSRRLDLLLRRRTKNSALASDVSKIETGQGNSDDEAERSQVSPELSMSESKQNAYSILFHAGYSSNEPLSYSAGRINETGERGTSFKPAQMTAAPMPDSGHVRAVSPQHSPVTGAQGKLTTAENVDGSLELKLLHQTAERLNAPLPSLESEGNSHWLTKNSAEDTPIKELVRRTAYHNLKPIASGDVNPEVLHGPAEPVVEGSRGGHFPRRLGFTKLPYAYFIMGVNQWRYIHDPVHQLKMEAAAQHAAEKAALKKGVQIQEISPLDPTTGLLGLPTQAGPQVYTHDLKEKKKPLISPLKIREPDMCYRQEKRKPLVQCPVGFTENKEGGCYMFVAPTFTCLAGYFYENGQCIQHRELDIAVPPSEKKPSGKAKRG</sequence>
<evidence type="ECO:0000256" key="1">
    <source>
        <dbReference type="SAM" id="MobiDB-lite"/>
    </source>
</evidence>
<reference evidence="2" key="2">
    <citation type="submission" date="2013-10" db="EMBL/GenBank/DDBJ databases">
        <authorList>
            <person name="Aslett M."/>
        </authorList>
    </citation>
    <scope>NUCLEOTIDE SEQUENCE [LARGE SCALE GENOMIC DNA]</scope>
    <source>
        <strain evidence="2">Houghton</strain>
    </source>
</reference>
<feature type="region of interest" description="Disordered" evidence="1">
    <location>
        <begin position="498"/>
        <end position="543"/>
    </location>
</feature>
<dbReference type="GeneID" id="25251558"/>
<feature type="compositionally biased region" description="Basic and acidic residues" evidence="1">
    <location>
        <begin position="989"/>
        <end position="1002"/>
    </location>
</feature>
<feature type="compositionally biased region" description="Low complexity" evidence="1">
    <location>
        <begin position="1090"/>
        <end position="1099"/>
    </location>
</feature>
<feature type="compositionally biased region" description="Basic and acidic residues" evidence="1">
    <location>
        <begin position="503"/>
        <end position="512"/>
    </location>
</feature>
<feature type="region of interest" description="Disordered" evidence="1">
    <location>
        <begin position="430"/>
        <end position="452"/>
    </location>
</feature>